<name>A0AAV4I4G7_9GAST</name>
<protein>
    <submittedName>
        <fullName evidence="2">Uncharacterized protein</fullName>
    </submittedName>
</protein>
<organism evidence="2 3">
    <name type="scientific">Elysia marginata</name>
    <dbReference type="NCBI Taxonomy" id="1093978"/>
    <lineage>
        <taxon>Eukaryota</taxon>
        <taxon>Metazoa</taxon>
        <taxon>Spiralia</taxon>
        <taxon>Lophotrochozoa</taxon>
        <taxon>Mollusca</taxon>
        <taxon>Gastropoda</taxon>
        <taxon>Heterobranchia</taxon>
        <taxon>Euthyneura</taxon>
        <taxon>Panpulmonata</taxon>
        <taxon>Sacoglossa</taxon>
        <taxon>Placobranchoidea</taxon>
        <taxon>Plakobranchidae</taxon>
        <taxon>Elysia</taxon>
    </lineage>
</organism>
<evidence type="ECO:0000313" key="2">
    <source>
        <dbReference type="EMBL" id="GFS04850.1"/>
    </source>
</evidence>
<keyword evidence="3" id="KW-1185">Reference proteome</keyword>
<evidence type="ECO:0000256" key="1">
    <source>
        <dbReference type="SAM" id="MobiDB-lite"/>
    </source>
</evidence>
<dbReference type="AlphaFoldDB" id="A0AAV4I4G7"/>
<feature type="region of interest" description="Disordered" evidence="1">
    <location>
        <begin position="1"/>
        <end position="24"/>
    </location>
</feature>
<gene>
    <name evidence="2" type="ORF">ElyMa_004667100</name>
</gene>
<evidence type="ECO:0000313" key="3">
    <source>
        <dbReference type="Proteomes" id="UP000762676"/>
    </source>
</evidence>
<proteinExistence type="predicted"/>
<dbReference type="Proteomes" id="UP000762676">
    <property type="component" value="Unassembled WGS sequence"/>
</dbReference>
<sequence length="112" mass="13163">MLQKSTGRHKRDSRSLNDTEITNTGDTHLLPYLLSHHANRVENRTIKEQTVSSEKQPARNIPKLVISRPYIGLRDPNQAEIYERIRLNMCLTMNRENCMSWMTSSDWSFIKF</sequence>
<comment type="caution">
    <text evidence="2">The sequence shown here is derived from an EMBL/GenBank/DDBJ whole genome shotgun (WGS) entry which is preliminary data.</text>
</comment>
<feature type="compositionally biased region" description="Basic residues" evidence="1">
    <location>
        <begin position="1"/>
        <end position="12"/>
    </location>
</feature>
<accession>A0AAV4I4G7</accession>
<reference evidence="2 3" key="1">
    <citation type="journal article" date="2021" name="Elife">
        <title>Chloroplast acquisition without the gene transfer in kleptoplastic sea slugs, Plakobranchus ocellatus.</title>
        <authorList>
            <person name="Maeda T."/>
            <person name="Takahashi S."/>
            <person name="Yoshida T."/>
            <person name="Shimamura S."/>
            <person name="Takaki Y."/>
            <person name="Nagai Y."/>
            <person name="Toyoda A."/>
            <person name="Suzuki Y."/>
            <person name="Arimoto A."/>
            <person name="Ishii H."/>
            <person name="Satoh N."/>
            <person name="Nishiyama T."/>
            <person name="Hasebe M."/>
            <person name="Maruyama T."/>
            <person name="Minagawa J."/>
            <person name="Obokata J."/>
            <person name="Shigenobu S."/>
        </authorList>
    </citation>
    <scope>NUCLEOTIDE SEQUENCE [LARGE SCALE GENOMIC DNA]</scope>
</reference>
<dbReference type="EMBL" id="BMAT01009355">
    <property type="protein sequence ID" value="GFS04850.1"/>
    <property type="molecule type" value="Genomic_DNA"/>
</dbReference>